<organism evidence="2 3">
    <name type="scientific">Actinomycetospora endophytica</name>
    <dbReference type="NCBI Taxonomy" id="2291215"/>
    <lineage>
        <taxon>Bacteria</taxon>
        <taxon>Bacillati</taxon>
        <taxon>Actinomycetota</taxon>
        <taxon>Actinomycetes</taxon>
        <taxon>Pseudonocardiales</taxon>
        <taxon>Pseudonocardiaceae</taxon>
        <taxon>Actinomycetospora</taxon>
    </lineage>
</organism>
<comment type="caution">
    <text evidence="2">The sequence shown here is derived from an EMBL/GenBank/DDBJ whole genome shotgun (WGS) entry which is preliminary data.</text>
</comment>
<evidence type="ECO:0000313" key="3">
    <source>
        <dbReference type="Proteomes" id="UP001199469"/>
    </source>
</evidence>
<dbReference type="RefSeq" id="WP_230729996.1">
    <property type="nucleotide sequence ID" value="NZ_JAJNDB010000001.1"/>
</dbReference>
<dbReference type="Proteomes" id="UP001199469">
    <property type="component" value="Unassembled WGS sequence"/>
</dbReference>
<name>A0ABS8P256_9PSEU</name>
<feature type="region of interest" description="Disordered" evidence="1">
    <location>
        <begin position="1"/>
        <end position="61"/>
    </location>
</feature>
<feature type="compositionally biased region" description="Basic and acidic residues" evidence="1">
    <location>
        <begin position="20"/>
        <end position="31"/>
    </location>
</feature>
<reference evidence="2 3" key="1">
    <citation type="submission" date="2021-11" db="EMBL/GenBank/DDBJ databases">
        <title>Draft genome sequence of Actinomycetospora sp. SF1 isolated from the rhizosphere soil.</title>
        <authorList>
            <person name="Duangmal K."/>
            <person name="Chantavorakit T."/>
        </authorList>
    </citation>
    <scope>NUCLEOTIDE SEQUENCE [LARGE SCALE GENOMIC DNA]</scope>
    <source>
        <strain evidence="2 3">TBRC 5722</strain>
    </source>
</reference>
<sequence>MTGNVATRGPESESATRPALADRIREARARLDPPTVTVPAPRSSEGVVPAPNLRTDPDAPPKDLLAAVDELAEELAAVESDQDDRTHRTLCRIAALVGDGVPEAGWSAAEEIDVEALQATSEAARGLHGKATTLLDRLDAEKRHGPAADVGSVATTLQVVGVVADLEVFERARH</sequence>
<evidence type="ECO:0000313" key="2">
    <source>
        <dbReference type="EMBL" id="MCD2192318.1"/>
    </source>
</evidence>
<proteinExistence type="predicted"/>
<protein>
    <submittedName>
        <fullName evidence="2">Uncharacterized protein</fullName>
    </submittedName>
</protein>
<keyword evidence="3" id="KW-1185">Reference proteome</keyword>
<evidence type="ECO:0000256" key="1">
    <source>
        <dbReference type="SAM" id="MobiDB-lite"/>
    </source>
</evidence>
<accession>A0ABS8P256</accession>
<dbReference type="EMBL" id="JAJNDB010000001">
    <property type="protein sequence ID" value="MCD2192318.1"/>
    <property type="molecule type" value="Genomic_DNA"/>
</dbReference>
<gene>
    <name evidence="2" type="ORF">LQ327_02765</name>
</gene>